<dbReference type="InterPro" id="IPR050361">
    <property type="entry name" value="MPP/UQCRC_Complex"/>
</dbReference>
<dbReference type="Pfam" id="PF00675">
    <property type="entry name" value="Peptidase_M16"/>
    <property type="match status" value="1"/>
</dbReference>
<name>A0A9N9XGV9_DIABA</name>
<dbReference type="GO" id="GO:0016020">
    <property type="term" value="C:membrane"/>
    <property type="evidence" value="ECO:0007669"/>
    <property type="project" value="UniProtKB-ARBA"/>
</dbReference>
<evidence type="ECO:0000259" key="5">
    <source>
        <dbReference type="Pfam" id="PF05193"/>
    </source>
</evidence>
<dbReference type="FunFam" id="3.30.830.10:FF:000021">
    <property type="entry name" value="Cytochrome b-c1 complex subunit 2"/>
    <property type="match status" value="1"/>
</dbReference>
<evidence type="ECO:0000313" key="7">
    <source>
        <dbReference type="Proteomes" id="UP001153709"/>
    </source>
</evidence>
<sequence length="448" mass="46510">MLSALRSMASTITRTPILRAISARSYSQVLPVSGNPSVEPKTCTLPNKLVVAAVDNDASLTRVSVVFRAGSRNEKADNLGATHVVRIAAGLSTKNASQFAIIRNIQQVGANLTATSDRETISYTLEGTRSAVEKALPYLAEVATNQEFRPWELSELSNRLILDILTRPLQLRAIDLLHNAAYRSKGLGNSLFIPKSQVGKVSSETLQHYVANNFVAGRAAVVGTGISESLLNQFAASLEIPNGEGSTNPSPYKGGELRSNKGGPLAFVAVGGEGAPLKNTKEALAFAVLQKAVCAGPQIKYGVLDNGVYSKALGGSSDVSACAVNVSYSDSGLFGILLAAPAGSVGKAVQSAVKVLKSGSVTDADVQRGKNQLKTSILLNAESGADVVRDLGTQAVLSGAPHSANALAAAVDSVSTSDVQSALRKAGGKLTLASIGNINDVPYLDELK</sequence>
<dbReference type="Pfam" id="PF05193">
    <property type="entry name" value="Peptidase_M16_C"/>
    <property type="match status" value="1"/>
</dbReference>
<dbReference type="EMBL" id="OU898283">
    <property type="protein sequence ID" value="CAG9838880.1"/>
    <property type="molecule type" value="Genomic_DNA"/>
</dbReference>
<dbReference type="InterPro" id="IPR011249">
    <property type="entry name" value="Metalloenz_LuxS/M16"/>
</dbReference>
<evidence type="ECO:0008006" key="8">
    <source>
        <dbReference type="Google" id="ProtNLM"/>
    </source>
</evidence>
<dbReference type="Proteomes" id="UP001153709">
    <property type="component" value="Chromosome 8"/>
</dbReference>
<accession>A0A9N9XGV9</accession>
<feature type="domain" description="Peptidase M16 C-terminal" evidence="5">
    <location>
        <begin position="200"/>
        <end position="373"/>
    </location>
</feature>
<dbReference type="InterPro" id="IPR007863">
    <property type="entry name" value="Peptidase_M16_C"/>
</dbReference>
<organism evidence="6 7">
    <name type="scientific">Diabrotica balteata</name>
    <name type="common">Banded cucumber beetle</name>
    <dbReference type="NCBI Taxonomy" id="107213"/>
    <lineage>
        <taxon>Eukaryota</taxon>
        <taxon>Metazoa</taxon>
        <taxon>Ecdysozoa</taxon>
        <taxon>Arthropoda</taxon>
        <taxon>Hexapoda</taxon>
        <taxon>Insecta</taxon>
        <taxon>Pterygota</taxon>
        <taxon>Neoptera</taxon>
        <taxon>Endopterygota</taxon>
        <taxon>Coleoptera</taxon>
        <taxon>Polyphaga</taxon>
        <taxon>Cucujiformia</taxon>
        <taxon>Chrysomeloidea</taxon>
        <taxon>Chrysomelidae</taxon>
        <taxon>Galerucinae</taxon>
        <taxon>Diabroticina</taxon>
        <taxon>Diabroticites</taxon>
        <taxon>Diabrotica</taxon>
    </lineage>
</organism>
<dbReference type="FunFam" id="3.30.830.10:FF:000039">
    <property type="entry name" value="Ubiquinol-cytochrome c reductase core subunit 2"/>
    <property type="match status" value="1"/>
</dbReference>
<evidence type="ECO:0000256" key="2">
    <source>
        <dbReference type="ARBA" id="ARBA00022946"/>
    </source>
</evidence>
<comment type="subcellular location">
    <subcellularLocation>
        <location evidence="1">Mitochondrion</location>
    </subcellularLocation>
</comment>
<feature type="domain" description="Peptidase M16 N-terminal" evidence="4">
    <location>
        <begin position="51"/>
        <end position="194"/>
    </location>
</feature>
<dbReference type="InterPro" id="IPR011765">
    <property type="entry name" value="Pept_M16_N"/>
</dbReference>
<gene>
    <name evidence="6" type="ORF">DIABBA_LOCUS11695</name>
</gene>
<dbReference type="PANTHER" id="PTHR11851">
    <property type="entry name" value="METALLOPROTEASE"/>
    <property type="match status" value="1"/>
</dbReference>
<evidence type="ECO:0000313" key="6">
    <source>
        <dbReference type="EMBL" id="CAG9838880.1"/>
    </source>
</evidence>
<protein>
    <recommendedName>
        <fullName evidence="8">Cytochrome b-c1 complex subunit 2, mitochondrial</fullName>
    </recommendedName>
</protein>
<dbReference type="PANTHER" id="PTHR11851:SF226">
    <property type="entry name" value="CYTOCHROME B-C1 COMPLEX SUBUNIT 2, MITOCHONDRIAL"/>
    <property type="match status" value="1"/>
</dbReference>
<proteinExistence type="predicted"/>
<keyword evidence="2" id="KW-0809">Transit peptide</keyword>
<dbReference type="GO" id="GO:0046872">
    <property type="term" value="F:metal ion binding"/>
    <property type="evidence" value="ECO:0007669"/>
    <property type="project" value="InterPro"/>
</dbReference>
<dbReference type="SUPFAM" id="SSF63411">
    <property type="entry name" value="LuxS/MPP-like metallohydrolase"/>
    <property type="match status" value="2"/>
</dbReference>
<dbReference type="Gene3D" id="3.30.830.10">
    <property type="entry name" value="Metalloenzyme, LuxS/M16 peptidase-like"/>
    <property type="match status" value="2"/>
</dbReference>
<dbReference type="GO" id="GO:0005739">
    <property type="term" value="C:mitochondrion"/>
    <property type="evidence" value="ECO:0007669"/>
    <property type="project" value="UniProtKB-SubCell"/>
</dbReference>
<dbReference type="OrthoDB" id="6369905at2759"/>
<keyword evidence="7" id="KW-1185">Reference proteome</keyword>
<keyword evidence="3" id="KW-0496">Mitochondrion</keyword>
<evidence type="ECO:0000256" key="3">
    <source>
        <dbReference type="ARBA" id="ARBA00023128"/>
    </source>
</evidence>
<dbReference type="AlphaFoldDB" id="A0A9N9XGV9"/>
<evidence type="ECO:0000256" key="1">
    <source>
        <dbReference type="ARBA" id="ARBA00004173"/>
    </source>
</evidence>
<reference evidence="6" key="1">
    <citation type="submission" date="2022-01" db="EMBL/GenBank/DDBJ databases">
        <authorList>
            <person name="King R."/>
        </authorList>
    </citation>
    <scope>NUCLEOTIDE SEQUENCE</scope>
</reference>
<evidence type="ECO:0000259" key="4">
    <source>
        <dbReference type="Pfam" id="PF00675"/>
    </source>
</evidence>